<dbReference type="EMBL" id="JACIJN010000009">
    <property type="protein sequence ID" value="MBB5726714.1"/>
    <property type="molecule type" value="Genomic_DNA"/>
</dbReference>
<evidence type="ECO:0000259" key="6">
    <source>
        <dbReference type="PROSITE" id="PS51898"/>
    </source>
</evidence>
<dbReference type="InterPro" id="IPR044068">
    <property type="entry name" value="CB"/>
</dbReference>
<evidence type="ECO:0000313" key="9">
    <source>
        <dbReference type="Proteomes" id="UP000560131"/>
    </source>
</evidence>
<evidence type="ECO:0000256" key="2">
    <source>
        <dbReference type="ARBA" id="ARBA00022908"/>
    </source>
</evidence>
<dbReference type="Pfam" id="PF13356">
    <property type="entry name" value="Arm-DNA-bind_3"/>
    <property type="match status" value="1"/>
</dbReference>
<dbReference type="Gene3D" id="1.10.443.10">
    <property type="entry name" value="Intergrase catalytic core"/>
    <property type="match status" value="1"/>
</dbReference>
<protein>
    <submittedName>
        <fullName evidence="8">Integrase</fullName>
    </submittedName>
</protein>
<feature type="domain" description="Core-binding (CB)" evidence="7">
    <location>
        <begin position="97"/>
        <end position="178"/>
    </location>
</feature>
<evidence type="ECO:0000256" key="3">
    <source>
        <dbReference type="ARBA" id="ARBA00023125"/>
    </source>
</evidence>
<dbReference type="InterPro" id="IPR011010">
    <property type="entry name" value="DNA_brk_join_enz"/>
</dbReference>
<name>A0ABR6N852_9SPHN</name>
<dbReference type="InterPro" id="IPR050808">
    <property type="entry name" value="Phage_Integrase"/>
</dbReference>
<dbReference type="PANTHER" id="PTHR30629:SF2">
    <property type="entry name" value="PROPHAGE INTEGRASE INTS-RELATED"/>
    <property type="match status" value="1"/>
</dbReference>
<dbReference type="InterPro" id="IPR010998">
    <property type="entry name" value="Integrase_recombinase_N"/>
</dbReference>
<dbReference type="SUPFAM" id="SSF56349">
    <property type="entry name" value="DNA breaking-rejoining enzymes"/>
    <property type="match status" value="1"/>
</dbReference>
<dbReference type="Pfam" id="PF00589">
    <property type="entry name" value="Phage_integrase"/>
    <property type="match status" value="1"/>
</dbReference>
<reference evidence="8 9" key="1">
    <citation type="submission" date="2020-08" db="EMBL/GenBank/DDBJ databases">
        <title>Genomic Encyclopedia of Type Strains, Phase IV (KMG-IV): sequencing the most valuable type-strain genomes for metagenomic binning, comparative biology and taxonomic classification.</title>
        <authorList>
            <person name="Goeker M."/>
        </authorList>
    </citation>
    <scope>NUCLEOTIDE SEQUENCE [LARGE SCALE GENOMIC DNA]</scope>
    <source>
        <strain evidence="8 9">DSM 101535</strain>
    </source>
</reference>
<proteinExistence type="inferred from homology"/>
<comment type="similarity">
    <text evidence="1">Belongs to the 'phage' integrase family.</text>
</comment>
<dbReference type="CDD" id="cd00801">
    <property type="entry name" value="INT_P4_C"/>
    <property type="match status" value="1"/>
</dbReference>
<keyword evidence="3 5" id="KW-0238">DNA-binding</keyword>
<dbReference type="InterPro" id="IPR053876">
    <property type="entry name" value="Phage_int_M"/>
</dbReference>
<dbReference type="InterPro" id="IPR002104">
    <property type="entry name" value="Integrase_catalytic"/>
</dbReference>
<evidence type="ECO:0000259" key="7">
    <source>
        <dbReference type="PROSITE" id="PS51900"/>
    </source>
</evidence>
<dbReference type="Gene3D" id="1.10.150.130">
    <property type="match status" value="1"/>
</dbReference>
<organism evidence="8 9">
    <name type="scientific">Sphingomonas endophytica</name>
    <dbReference type="NCBI Taxonomy" id="869719"/>
    <lineage>
        <taxon>Bacteria</taxon>
        <taxon>Pseudomonadati</taxon>
        <taxon>Pseudomonadota</taxon>
        <taxon>Alphaproteobacteria</taxon>
        <taxon>Sphingomonadales</taxon>
        <taxon>Sphingomonadaceae</taxon>
        <taxon>Sphingomonas</taxon>
    </lineage>
</organism>
<evidence type="ECO:0000256" key="5">
    <source>
        <dbReference type="PROSITE-ProRule" id="PRU01248"/>
    </source>
</evidence>
<keyword evidence="2" id="KW-0229">DNA integration</keyword>
<comment type="caution">
    <text evidence="8">The sequence shown here is derived from an EMBL/GenBank/DDBJ whole genome shotgun (WGS) entry which is preliminary data.</text>
</comment>
<evidence type="ECO:0000313" key="8">
    <source>
        <dbReference type="EMBL" id="MBB5726714.1"/>
    </source>
</evidence>
<dbReference type="InterPro" id="IPR013762">
    <property type="entry name" value="Integrase-like_cat_sf"/>
</dbReference>
<dbReference type="Proteomes" id="UP000560131">
    <property type="component" value="Unassembled WGS sequence"/>
</dbReference>
<gene>
    <name evidence="8" type="ORF">FHS97_002662</name>
</gene>
<dbReference type="RefSeq" id="WP_184038566.1">
    <property type="nucleotide sequence ID" value="NZ_BAABAR010000005.1"/>
</dbReference>
<keyword evidence="4" id="KW-0233">DNA recombination</keyword>
<feature type="domain" description="Tyr recombinase" evidence="6">
    <location>
        <begin position="202"/>
        <end position="398"/>
    </location>
</feature>
<evidence type="ECO:0000256" key="1">
    <source>
        <dbReference type="ARBA" id="ARBA00008857"/>
    </source>
</evidence>
<keyword evidence="9" id="KW-1185">Reference proteome</keyword>
<dbReference type="PROSITE" id="PS51898">
    <property type="entry name" value="TYR_RECOMBINASE"/>
    <property type="match status" value="1"/>
</dbReference>
<sequence>MLTDIACRKAPTKDKPYKLGDAHGLYLYVLPSGFKSWRWKYRFGGKEKRLVFGGYPEITLAKARQLREEAARVLRDGGDPAVSKRQRAAEQTAMAGSTFEKVARGWHASQEAGWSARYAAIVLNSFVNDVFPKIGKLPITAVTTPLVLEVLKPIEARGAVETAHRVRQRISEVFATAIGAGIASSDPAAVTKRALGRKPKGKFPAARTIKQARAVLTESERQPGHPLTKLASRLLALTAVRSATLRHAEVHEFEDLDGDAPIWRIPARKMKLGVERKQDDAFEFIVPLSRQAVETVNVAIAFSGRNATGLIFRSVRNARKPISDSTLSKAYREAGFSGVHVPHGWRASFSTIMNERVKEEGRDGDRAVIDLMLAHVPSGVEADYNRAAYMPRRREIAQQWADMLTDGLAPPAALLEGKRQHG</sequence>
<dbReference type="Gene3D" id="3.30.160.390">
    <property type="entry name" value="Integrase, DNA-binding domain"/>
    <property type="match status" value="1"/>
</dbReference>
<accession>A0ABR6N852</accession>
<dbReference type="InterPro" id="IPR025166">
    <property type="entry name" value="Integrase_DNA_bind_dom"/>
</dbReference>
<dbReference type="Pfam" id="PF22022">
    <property type="entry name" value="Phage_int_M"/>
    <property type="match status" value="1"/>
</dbReference>
<dbReference type="PROSITE" id="PS51900">
    <property type="entry name" value="CB"/>
    <property type="match status" value="1"/>
</dbReference>
<dbReference type="InterPro" id="IPR038488">
    <property type="entry name" value="Integrase_DNA-bd_sf"/>
</dbReference>
<evidence type="ECO:0000256" key="4">
    <source>
        <dbReference type="ARBA" id="ARBA00023172"/>
    </source>
</evidence>
<dbReference type="PANTHER" id="PTHR30629">
    <property type="entry name" value="PROPHAGE INTEGRASE"/>
    <property type="match status" value="1"/>
</dbReference>